<dbReference type="RefSeq" id="WP_091671737.1">
    <property type="nucleotide sequence ID" value="NZ_FOKG01000004.1"/>
</dbReference>
<dbReference type="OrthoDB" id="9808619at2"/>
<dbReference type="PANTHER" id="PTHR42929:SF5">
    <property type="entry name" value="ABC TRANSPORTER PERMEASE PROTEIN"/>
    <property type="match status" value="1"/>
</dbReference>
<evidence type="ECO:0000259" key="9">
    <source>
        <dbReference type="PROSITE" id="PS50928"/>
    </source>
</evidence>
<protein>
    <submittedName>
        <fullName evidence="10">Putative spermidine/putrescine transport system permease protein</fullName>
    </submittedName>
</protein>
<evidence type="ECO:0000256" key="6">
    <source>
        <dbReference type="ARBA" id="ARBA00022989"/>
    </source>
</evidence>
<evidence type="ECO:0000256" key="3">
    <source>
        <dbReference type="ARBA" id="ARBA00022448"/>
    </source>
</evidence>
<evidence type="ECO:0000313" key="10">
    <source>
        <dbReference type="EMBL" id="SFB05074.1"/>
    </source>
</evidence>
<evidence type="ECO:0000256" key="2">
    <source>
        <dbReference type="ARBA" id="ARBA00007069"/>
    </source>
</evidence>
<keyword evidence="5 8" id="KW-0812">Transmembrane</keyword>
<gene>
    <name evidence="10" type="ORF">SAMN05216266_10451</name>
</gene>
<feature type="transmembrane region" description="Helical" evidence="8">
    <location>
        <begin position="152"/>
        <end position="173"/>
    </location>
</feature>
<keyword evidence="3" id="KW-0813">Transport</keyword>
<dbReference type="GO" id="GO:0055085">
    <property type="term" value="P:transmembrane transport"/>
    <property type="evidence" value="ECO:0007669"/>
    <property type="project" value="InterPro"/>
</dbReference>
<dbReference type="AlphaFoldDB" id="A0A1I0XW00"/>
<feature type="transmembrane region" description="Helical" evidence="8">
    <location>
        <begin position="62"/>
        <end position="85"/>
    </location>
</feature>
<sequence length="286" mass="31038">MAELGVVMTARVSAAHSWNLLIWPGLAFMAALFLLPFVQTAIRSLTDPGPGNYAAFAQDPVYLRSLVTTFATALLVTLVALALAYPYAYLMYRSRPWATGLLMLLVLLPFFTSLLVRTYAWTVWLQQTGIVNSALLSLGVIDTPLALMRNTLGVTIGMTHSLLPFMVFPIYASMRRVPSNLMPAAVSLGAPGRYAFRTVFVPLTTTGIVSGSLIVFVMSLGYYVTPALLGSPQNAMLSEHVVNQVEQQLEFGLGSALGMVLLIMTLAVLFLGTRLVRFRDVVAGGR</sequence>
<evidence type="ECO:0000256" key="1">
    <source>
        <dbReference type="ARBA" id="ARBA00004651"/>
    </source>
</evidence>
<comment type="similarity">
    <text evidence="2">Belongs to the binding-protein-dependent transport system permease family. CysTW subfamily.</text>
</comment>
<organism evidence="10 11">
    <name type="scientific">Amycolatopsis marina</name>
    <dbReference type="NCBI Taxonomy" id="490629"/>
    <lineage>
        <taxon>Bacteria</taxon>
        <taxon>Bacillati</taxon>
        <taxon>Actinomycetota</taxon>
        <taxon>Actinomycetes</taxon>
        <taxon>Pseudonocardiales</taxon>
        <taxon>Pseudonocardiaceae</taxon>
        <taxon>Amycolatopsis</taxon>
    </lineage>
</organism>
<keyword evidence="7 8" id="KW-0472">Membrane</keyword>
<dbReference type="SUPFAM" id="SSF161098">
    <property type="entry name" value="MetI-like"/>
    <property type="match status" value="1"/>
</dbReference>
<dbReference type="CDD" id="cd06261">
    <property type="entry name" value="TM_PBP2"/>
    <property type="match status" value="1"/>
</dbReference>
<evidence type="ECO:0000256" key="8">
    <source>
        <dbReference type="SAM" id="Phobius"/>
    </source>
</evidence>
<proteinExistence type="inferred from homology"/>
<feature type="transmembrane region" description="Helical" evidence="8">
    <location>
        <begin position="20"/>
        <end position="42"/>
    </location>
</feature>
<dbReference type="EMBL" id="FOKG01000004">
    <property type="protein sequence ID" value="SFB05074.1"/>
    <property type="molecule type" value="Genomic_DNA"/>
</dbReference>
<comment type="subcellular location">
    <subcellularLocation>
        <location evidence="1">Cell membrane</location>
        <topology evidence="1">Multi-pass membrane protein</topology>
    </subcellularLocation>
</comment>
<dbReference type="PANTHER" id="PTHR42929">
    <property type="entry name" value="INNER MEMBRANE ABC TRANSPORTER PERMEASE PROTEIN YDCU-RELATED-RELATED"/>
    <property type="match status" value="1"/>
</dbReference>
<dbReference type="GO" id="GO:0005886">
    <property type="term" value="C:plasma membrane"/>
    <property type="evidence" value="ECO:0007669"/>
    <property type="project" value="UniProtKB-SubCell"/>
</dbReference>
<evidence type="ECO:0000256" key="7">
    <source>
        <dbReference type="ARBA" id="ARBA00023136"/>
    </source>
</evidence>
<reference evidence="11" key="1">
    <citation type="submission" date="2016-10" db="EMBL/GenBank/DDBJ databases">
        <authorList>
            <person name="Varghese N."/>
            <person name="Submissions S."/>
        </authorList>
    </citation>
    <scope>NUCLEOTIDE SEQUENCE [LARGE SCALE GENOMIC DNA]</scope>
    <source>
        <strain evidence="11">CGMCC 4.3568</strain>
    </source>
</reference>
<keyword evidence="6 8" id="KW-1133">Transmembrane helix</keyword>
<dbReference type="STRING" id="490629.SAMN05216266_10451"/>
<dbReference type="PROSITE" id="PS50928">
    <property type="entry name" value="ABC_TM1"/>
    <property type="match status" value="1"/>
</dbReference>
<dbReference type="InterPro" id="IPR000515">
    <property type="entry name" value="MetI-like"/>
</dbReference>
<feature type="domain" description="ABC transmembrane type-1" evidence="9">
    <location>
        <begin position="66"/>
        <end position="272"/>
    </location>
</feature>
<feature type="transmembrane region" description="Helical" evidence="8">
    <location>
        <begin position="97"/>
        <end position="116"/>
    </location>
</feature>
<evidence type="ECO:0000256" key="5">
    <source>
        <dbReference type="ARBA" id="ARBA00022692"/>
    </source>
</evidence>
<accession>A0A1I0XW00</accession>
<feature type="transmembrane region" description="Helical" evidence="8">
    <location>
        <begin position="251"/>
        <end position="271"/>
    </location>
</feature>
<dbReference type="Gene3D" id="1.10.3720.10">
    <property type="entry name" value="MetI-like"/>
    <property type="match status" value="1"/>
</dbReference>
<name>A0A1I0XW00_9PSEU</name>
<keyword evidence="11" id="KW-1185">Reference proteome</keyword>
<keyword evidence="4" id="KW-1003">Cell membrane</keyword>
<evidence type="ECO:0000256" key="4">
    <source>
        <dbReference type="ARBA" id="ARBA00022475"/>
    </source>
</evidence>
<feature type="transmembrane region" description="Helical" evidence="8">
    <location>
        <begin position="194"/>
        <end position="224"/>
    </location>
</feature>
<dbReference type="InterPro" id="IPR035906">
    <property type="entry name" value="MetI-like_sf"/>
</dbReference>
<evidence type="ECO:0000313" key="11">
    <source>
        <dbReference type="Proteomes" id="UP000243799"/>
    </source>
</evidence>
<dbReference type="Proteomes" id="UP000243799">
    <property type="component" value="Unassembled WGS sequence"/>
</dbReference>